<keyword evidence="4" id="KW-1185">Reference proteome</keyword>
<dbReference type="InterPro" id="IPR042100">
    <property type="entry name" value="Bug_dom1"/>
</dbReference>
<dbReference type="RefSeq" id="WP_084283569.1">
    <property type="nucleotide sequence ID" value="NZ_FWXJ01000007.1"/>
</dbReference>
<dbReference type="Gene3D" id="3.40.190.10">
    <property type="entry name" value="Periplasmic binding protein-like II"/>
    <property type="match status" value="1"/>
</dbReference>
<dbReference type="OrthoDB" id="8678477at2"/>
<accession>A0A1W2A3I1</accession>
<organism evidence="3 4">
    <name type="scientific">Polynucleobacter kasalickyi</name>
    <dbReference type="NCBI Taxonomy" id="1938817"/>
    <lineage>
        <taxon>Bacteria</taxon>
        <taxon>Pseudomonadati</taxon>
        <taxon>Pseudomonadota</taxon>
        <taxon>Betaproteobacteria</taxon>
        <taxon>Burkholderiales</taxon>
        <taxon>Burkholderiaceae</taxon>
        <taxon>Polynucleobacter</taxon>
    </lineage>
</organism>
<proteinExistence type="inferred from homology"/>
<dbReference type="PANTHER" id="PTHR42928">
    <property type="entry name" value="TRICARBOXYLATE-BINDING PROTEIN"/>
    <property type="match status" value="1"/>
</dbReference>
<dbReference type="SUPFAM" id="SSF53850">
    <property type="entry name" value="Periplasmic binding protein-like II"/>
    <property type="match status" value="1"/>
</dbReference>
<dbReference type="PANTHER" id="PTHR42928:SF5">
    <property type="entry name" value="BLR1237 PROTEIN"/>
    <property type="match status" value="1"/>
</dbReference>
<dbReference type="Proteomes" id="UP000192708">
    <property type="component" value="Unassembled WGS sequence"/>
</dbReference>
<dbReference type="CDD" id="cd13578">
    <property type="entry name" value="PBP2_Bug27"/>
    <property type="match status" value="1"/>
</dbReference>
<dbReference type="PIRSF" id="PIRSF017082">
    <property type="entry name" value="YflP"/>
    <property type="match status" value="1"/>
</dbReference>
<reference evidence="3 4" key="1">
    <citation type="submission" date="2017-04" db="EMBL/GenBank/DDBJ databases">
        <authorList>
            <person name="Afonso C.L."/>
            <person name="Miller P.J."/>
            <person name="Scott M.A."/>
            <person name="Spackman E."/>
            <person name="Goraichik I."/>
            <person name="Dimitrov K.M."/>
            <person name="Suarez D.L."/>
            <person name="Swayne D.E."/>
        </authorList>
    </citation>
    <scope>NUCLEOTIDE SEQUENCE [LARGE SCALE GENOMIC DNA]</scope>
    <source>
        <strain evidence="3 4">VK13</strain>
    </source>
</reference>
<keyword evidence="2" id="KW-0732">Signal</keyword>
<evidence type="ECO:0000256" key="2">
    <source>
        <dbReference type="SAM" id="SignalP"/>
    </source>
</evidence>
<name>A0A1W2A3I1_9BURK</name>
<dbReference type="Pfam" id="PF03401">
    <property type="entry name" value="TctC"/>
    <property type="match status" value="1"/>
</dbReference>
<feature type="chain" id="PRO_5010698806" evidence="2">
    <location>
        <begin position="25"/>
        <end position="325"/>
    </location>
</feature>
<keyword evidence="3" id="KW-0675">Receptor</keyword>
<evidence type="ECO:0000256" key="1">
    <source>
        <dbReference type="ARBA" id="ARBA00006987"/>
    </source>
</evidence>
<dbReference type="STRING" id="1938817.SAMN06296008_10747"/>
<comment type="similarity">
    <text evidence="1">Belongs to the UPF0065 (bug) family.</text>
</comment>
<feature type="signal peptide" evidence="2">
    <location>
        <begin position="1"/>
        <end position="24"/>
    </location>
</feature>
<evidence type="ECO:0000313" key="4">
    <source>
        <dbReference type="Proteomes" id="UP000192708"/>
    </source>
</evidence>
<dbReference type="InterPro" id="IPR005064">
    <property type="entry name" value="BUG"/>
</dbReference>
<sequence length="325" mass="34616">MKKTLFTILPIICSVFSLNQPLHAQTNEYPNKPIRIIVPVAAGGNVDIIARTLGVEIGKILNQSVIVENRPSAGSIVGAQAVAKAAPDGYTLLANSSTFFSSPLISVNAGYDPVKDFAPISLTGKVPMFILVNPNVKAKTIQEFIQLAKNNPDMASGSSGNGSTGHIATEVFAQKTGTKYTNIFYKGNTQSMIDVMSGEVPMMFDQISTALPNMRAGKVRALAITSAERSPLAPEIPTIAESGFPGYEDVTLTILLAPAGTPKEITNKLNLAVQKAWSQPELKTKFAERGIELVASPSTEQFGNLIKSEVSRLSKVIKDAGIKAE</sequence>
<protein>
    <submittedName>
        <fullName evidence="3">Tripartite-type tricarboxylate transporter, receptor component TctC</fullName>
    </submittedName>
</protein>
<dbReference type="AlphaFoldDB" id="A0A1W2A3I1"/>
<gene>
    <name evidence="3" type="ORF">SAMN06296008_10747</name>
</gene>
<dbReference type="Gene3D" id="3.40.190.150">
    <property type="entry name" value="Bordetella uptake gene, domain 1"/>
    <property type="match status" value="1"/>
</dbReference>
<evidence type="ECO:0000313" key="3">
    <source>
        <dbReference type="EMBL" id="SMC54858.1"/>
    </source>
</evidence>
<dbReference type="EMBL" id="FWXJ01000007">
    <property type="protein sequence ID" value="SMC54858.1"/>
    <property type="molecule type" value="Genomic_DNA"/>
</dbReference>